<evidence type="ECO:0000256" key="3">
    <source>
        <dbReference type="ARBA" id="ARBA00022729"/>
    </source>
</evidence>
<protein>
    <recommendedName>
        <fullName evidence="10">RagB/SusD domain-containing protein</fullName>
    </recommendedName>
</protein>
<dbReference type="InterPro" id="IPR012944">
    <property type="entry name" value="SusD_RagB_dom"/>
</dbReference>
<organism evidence="8 9">
    <name type="scientific">Niastella koreensis</name>
    <dbReference type="NCBI Taxonomy" id="354356"/>
    <lineage>
        <taxon>Bacteria</taxon>
        <taxon>Pseudomonadati</taxon>
        <taxon>Bacteroidota</taxon>
        <taxon>Chitinophagia</taxon>
        <taxon>Chitinophagales</taxon>
        <taxon>Chitinophagaceae</taxon>
        <taxon>Niastella</taxon>
    </lineage>
</organism>
<name>A0ABX3P2A7_9BACT</name>
<keyword evidence="5" id="KW-0998">Cell outer membrane</keyword>
<dbReference type="Proteomes" id="UP000192277">
    <property type="component" value="Unassembled WGS sequence"/>
</dbReference>
<comment type="subcellular location">
    <subcellularLocation>
        <location evidence="1">Cell outer membrane</location>
    </subcellularLocation>
</comment>
<dbReference type="InterPro" id="IPR011990">
    <property type="entry name" value="TPR-like_helical_dom_sf"/>
</dbReference>
<sequence length="631" mass="71456">MFLFVSLSCYNQERLFCVKMTVFCRKSLRFHFNYEWAYASTNYGVDEFTVGGDPTMEMWNSYGSNLNSLTTDVRSVWDNMYGAINSANILIENVPLYYADGPNKNTRQGEGYFMRAFNYFKLVNQYGGVPLQLHQSDAVAFEFPRNTVQECYNQIISDMTQAYNLLPATPAQRGRITKWAAAHYLAKIYLFRASEVNKSWNGSTVTADLDNAIKYGTDVINNSGHKLATNFSDLWNYTAPDGANETNAEIILSAQFSNNVATQGRYGNQMHLYYPSVYQNIAGMVRDIAGGREFQRLRSTDYAMDVYDRVNDSRFWKSFKTRYLCNNPSAAPKWTKQYAPTPADSGKVKFTGGQESVLYIVNGAGDTRYTSDNINYRAPWMFVRYFSGEAQDMLGVHGNYAASRYVGLSKFADGSRADVASQFGRRDGILARLADTYLMVAEAYGRKGQYTETLPFINAVRDRAAFKVKEDRAAYVDGGISYKNNTAANTATFVSYSDRNTYYESNNLTPPADINTNPSTLSALHINNVNDILGSTREFYDKLNATSDMDKFLCFMLNERSRELMGELLRWEDLVRTKTLVARCTAFNAAAKPSVNKDYLRPIPQSFLDVIRQNGQPLNADQKATYQNPNW</sequence>
<dbReference type="SUPFAM" id="SSF48452">
    <property type="entry name" value="TPR-like"/>
    <property type="match status" value="1"/>
</dbReference>
<evidence type="ECO:0000256" key="1">
    <source>
        <dbReference type="ARBA" id="ARBA00004442"/>
    </source>
</evidence>
<gene>
    <name evidence="8" type="ORF">A4D02_22775</name>
</gene>
<dbReference type="Gene3D" id="1.25.40.390">
    <property type="match status" value="1"/>
</dbReference>
<accession>A0ABX3P2A7</accession>
<feature type="domain" description="SusD-like N-terminal" evidence="7">
    <location>
        <begin position="58"/>
        <end position="190"/>
    </location>
</feature>
<evidence type="ECO:0000256" key="2">
    <source>
        <dbReference type="ARBA" id="ARBA00006275"/>
    </source>
</evidence>
<evidence type="ECO:0000256" key="5">
    <source>
        <dbReference type="ARBA" id="ARBA00023237"/>
    </source>
</evidence>
<comment type="similarity">
    <text evidence="2">Belongs to the SusD family.</text>
</comment>
<dbReference type="EMBL" id="LWBO01000003">
    <property type="protein sequence ID" value="OQP53220.1"/>
    <property type="molecule type" value="Genomic_DNA"/>
</dbReference>
<evidence type="ECO:0008006" key="10">
    <source>
        <dbReference type="Google" id="ProtNLM"/>
    </source>
</evidence>
<evidence type="ECO:0000256" key="4">
    <source>
        <dbReference type="ARBA" id="ARBA00023136"/>
    </source>
</evidence>
<evidence type="ECO:0000259" key="7">
    <source>
        <dbReference type="Pfam" id="PF14322"/>
    </source>
</evidence>
<feature type="domain" description="RagB/SusD" evidence="6">
    <location>
        <begin position="403"/>
        <end position="609"/>
    </location>
</feature>
<evidence type="ECO:0000313" key="8">
    <source>
        <dbReference type="EMBL" id="OQP53220.1"/>
    </source>
</evidence>
<dbReference type="Pfam" id="PF14322">
    <property type="entry name" value="SusD-like_3"/>
    <property type="match status" value="1"/>
</dbReference>
<evidence type="ECO:0000259" key="6">
    <source>
        <dbReference type="Pfam" id="PF07980"/>
    </source>
</evidence>
<keyword evidence="3" id="KW-0732">Signal</keyword>
<keyword evidence="9" id="KW-1185">Reference proteome</keyword>
<evidence type="ECO:0000313" key="9">
    <source>
        <dbReference type="Proteomes" id="UP000192277"/>
    </source>
</evidence>
<keyword evidence="4" id="KW-0472">Membrane</keyword>
<dbReference type="Pfam" id="PF07980">
    <property type="entry name" value="SusD_RagB"/>
    <property type="match status" value="1"/>
</dbReference>
<comment type="caution">
    <text evidence="8">The sequence shown here is derived from an EMBL/GenBank/DDBJ whole genome shotgun (WGS) entry which is preliminary data.</text>
</comment>
<reference evidence="8 9" key="1">
    <citation type="submission" date="2016-04" db="EMBL/GenBank/DDBJ databases">
        <authorList>
            <person name="Chen L."/>
            <person name="Zhuang W."/>
            <person name="Wang G."/>
        </authorList>
    </citation>
    <scope>NUCLEOTIDE SEQUENCE [LARGE SCALE GENOMIC DNA]</scope>
    <source>
        <strain evidence="9">GR20</strain>
    </source>
</reference>
<dbReference type="InterPro" id="IPR033985">
    <property type="entry name" value="SusD-like_N"/>
</dbReference>
<proteinExistence type="inferred from homology"/>